<evidence type="ECO:0000313" key="4">
    <source>
        <dbReference type="Proteomes" id="UP000293638"/>
    </source>
</evidence>
<dbReference type="AlphaFoldDB" id="A0A4Q7NSA2"/>
<feature type="domain" description="AbiEi antitoxin N-terminal" evidence="2">
    <location>
        <begin position="22"/>
        <end position="59"/>
    </location>
</feature>
<dbReference type="InterPro" id="IPR025159">
    <property type="entry name" value="AbiEi_N"/>
</dbReference>
<evidence type="ECO:0000256" key="1">
    <source>
        <dbReference type="SAM" id="MobiDB-lite"/>
    </source>
</evidence>
<proteinExistence type="predicted"/>
<keyword evidence="4" id="KW-1185">Reference proteome</keyword>
<evidence type="ECO:0000313" key="3">
    <source>
        <dbReference type="EMBL" id="RZS89996.1"/>
    </source>
</evidence>
<protein>
    <submittedName>
        <fullName evidence="3">Transcriptional regulator with AbiEi antitoxin domain of type IV toxin-antitoxin system</fullName>
    </submittedName>
</protein>
<organism evidence="3 4">
    <name type="scientific">Motilibacter rhizosphaerae</name>
    <dbReference type="NCBI Taxonomy" id="598652"/>
    <lineage>
        <taxon>Bacteria</taxon>
        <taxon>Bacillati</taxon>
        <taxon>Actinomycetota</taxon>
        <taxon>Actinomycetes</taxon>
        <taxon>Motilibacterales</taxon>
        <taxon>Motilibacteraceae</taxon>
        <taxon>Motilibacter</taxon>
    </lineage>
</organism>
<dbReference type="OrthoDB" id="5143202at2"/>
<accession>A0A4Q7NSA2</accession>
<dbReference type="Pfam" id="PF13338">
    <property type="entry name" value="AbiEi_4"/>
    <property type="match status" value="1"/>
</dbReference>
<comment type="caution">
    <text evidence="3">The sequence shown here is derived from an EMBL/GenBank/DDBJ whole genome shotgun (WGS) entry which is preliminary data.</text>
</comment>
<feature type="region of interest" description="Disordered" evidence="1">
    <location>
        <begin position="1"/>
        <end position="24"/>
    </location>
</feature>
<reference evidence="3 4" key="1">
    <citation type="submission" date="2019-02" db="EMBL/GenBank/DDBJ databases">
        <title>Genomic Encyclopedia of Type Strains, Phase IV (KMG-IV): sequencing the most valuable type-strain genomes for metagenomic binning, comparative biology and taxonomic classification.</title>
        <authorList>
            <person name="Goeker M."/>
        </authorList>
    </citation>
    <scope>NUCLEOTIDE SEQUENCE [LARGE SCALE GENOMIC DNA]</scope>
    <source>
        <strain evidence="3 4">DSM 45622</strain>
    </source>
</reference>
<name>A0A4Q7NSA2_9ACTN</name>
<sequence length="320" mass="34751">MDDALQGSSGGHTPRVPRTQLLDERRPFTRAEALRAGWSDREIAREVRAGRWVRLRHGALLPSAVHEAAQGAARHRLDVLAHQTRLAGDAPASAASAAHLLGLPLLTPPTQVELTSATAAARRRTELRVWHRPLPEGHVTTDAEGVLVTSPARTLVDLARRAPVEEALVVADAVLHRRLAAPEDVAEVLAVGQRWPGARAAARVVGLADGLAESAGETLTRLDLLALGHHDLVLQLPVQGASGRWYRADIGLPASRVLVEFDGAVKYDERAALLAEKDREDDLRLAGWAFVRVRWRDLGQHGLLADRLERAAAARTRSQR</sequence>
<gene>
    <name evidence="3" type="ORF">EV189_1778</name>
</gene>
<dbReference type="Proteomes" id="UP000293638">
    <property type="component" value="Unassembled WGS sequence"/>
</dbReference>
<dbReference type="EMBL" id="SGXD01000002">
    <property type="protein sequence ID" value="RZS89996.1"/>
    <property type="molecule type" value="Genomic_DNA"/>
</dbReference>
<evidence type="ECO:0000259" key="2">
    <source>
        <dbReference type="Pfam" id="PF13338"/>
    </source>
</evidence>